<evidence type="ECO:0000313" key="5">
    <source>
        <dbReference type="EMBL" id="MPM81383.1"/>
    </source>
</evidence>
<evidence type="ECO:0000256" key="2">
    <source>
        <dbReference type="ARBA" id="ARBA00042242"/>
    </source>
</evidence>
<dbReference type="SUPFAM" id="SSF51246">
    <property type="entry name" value="Rudiment single hybrid motif"/>
    <property type="match status" value="1"/>
</dbReference>
<protein>
    <recommendedName>
        <fullName evidence="2">Glycinamide ribonucleotide synthetase</fullName>
    </recommendedName>
    <alternativeName>
        <fullName evidence="3">Phosphoribosylglycinamide synthetase</fullName>
    </alternativeName>
</protein>
<comment type="caution">
    <text evidence="5">The sequence shown here is derived from an EMBL/GenBank/DDBJ whole genome shotgun (WGS) entry which is preliminary data.</text>
</comment>
<gene>
    <name evidence="5" type="primary">purD_37</name>
    <name evidence="5" type="ORF">SDC9_128436</name>
</gene>
<dbReference type="InterPro" id="IPR020560">
    <property type="entry name" value="PRibGlycinamide_synth_C-dom"/>
</dbReference>
<reference evidence="5" key="1">
    <citation type="submission" date="2019-08" db="EMBL/GenBank/DDBJ databases">
        <authorList>
            <person name="Kucharzyk K."/>
            <person name="Murdoch R.W."/>
            <person name="Higgins S."/>
            <person name="Loffler F."/>
        </authorList>
    </citation>
    <scope>NUCLEOTIDE SEQUENCE</scope>
</reference>
<accession>A0A645CWY0</accession>
<name>A0A645CWY0_9ZZZZ</name>
<dbReference type="InterPro" id="IPR037123">
    <property type="entry name" value="PRibGlycinamide_synth_C_sf"/>
</dbReference>
<comment type="similarity">
    <text evidence="1">Belongs to the GARS family.</text>
</comment>
<feature type="domain" description="Phosphoribosylglycinamide synthetase C-domain" evidence="4">
    <location>
        <begin position="6"/>
        <end position="98"/>
    </location>
</feature>
<dbReference type="Pfam" id="PF02843">
    <property type="entry name" value="GARS_C"/>
    <property type="match status" value="1"/>
</dbReference>
<dbReference type="InterPro" id="IPR011054">
    <property type="entry name" value="Rudment_hybrid_motif"/>
</dbReference>
<sequence length="103" mass="11113">MYTDRYTLGVVVAAEGYPEAPMKDIPLPDLDTENADCIVYAAGVKSGEQGLLSNGGRILLVAGQGETLQAAQDKAYRYLSANPIAHTFYRSDIGAKAIRFTEK</sequence>
<evidence type="ECO:0000256" key="1">
    <source>
        <dbReference type="ARBA" id="ARBA00038345"/>
    </source>
</evidence>
<evidence type="ECO:0000259" key="4">
    <source>
        <dbReference type="SMART" id="SM01210"/>
    </source>
</evidence>
<dbReference type="EMBL" id="VSSQ01030743">
    <property type="protein sequence ID" value="MPM81383.1"/>
    <property type="molecule type" value="Genomic_DNA"/>
</dbReference>
<dbReference type="Gene3D" id="3.90.600.10">
    <property type="entry name" value="Phosphoribosylglycinamide synthetase, C-terminal domain"/>
    <property type="match status" value="1"/>
</dbReference>
<dbReference type="PANTHER" id="PTHR43472:SF1">
    <property type="entry name" value="PHOSPHORIBOSYLAMINE--GLYCINE LIGASE, CHLOROPLASTIC"/>
    <property type="match status" value="1"/>
</dbReference>
<dbReference type="SMART" id="SM01210">
    <property type="entry name" value="GARS_C"/>
    <property type="match status" value="1"/>
</dbReference>
<dbReference type="GO" id="GO:0004637">
    <property type="term" value="F:phosphoribosylamine-glycine ligase activity"/>
    <property type="evidence" value="ECO:0007669"/>
    <property type="project" value="InterPro"/>
</dbReference>
<dbReference type="AlphaFoldDB" id="A0A645CWY0"/>
<organism evidence="5">
    <name type="scientific">bioreactor metagenome</name>
    <dbReference type="NCBI Taxonomy" id="1076179"/>
    <lineage>
        <taxon>unclassified sequences</taxon>
        <taxon>metagenomes</taxon>
        <taxon>ecological metagenomes</taxon>
    </lineage>
</organism>
<dbReference type="GO" id="GO:0009113">
    <property type="term" value="P:purine nucleobase biosynthetic process"/>
    <property type="evidence" value="ECO:0007669"/>
    <property type="project" value="InterPro"/>
</dbReference>
<proteinExistence type="inferred from homology"/>
<dbReference type="InterPro" id="IPR000115">
    <property type="entry name" value="PRibGlycinamide_synth"/>
</dbReference>
<dbReference type="PANTHER" id="PTHR43472">
    <property type="entry name" value="PHOSPHORIBOSYLAMINE--GLYCINE LIGASE"/>
    <property type="match status" value="1"/>
</dbReference>
<keyword evidence="5" id="KW-0436">Ligase</keyword>
<evidence type="ECO:0000256" key="3">
    <source>
        <dbReference type="ARBA" id="ARBA00042864"/>
    </source>
</evidence>